<accession>A0A6J6NK41</accession>
<reference evidence="1" key="1">
    <citation type="submission" date="2020-05" db="EMBL/GenBank/DDBJ databases">
        <authorList>
            <person name="Chiriac C."/>
            <person name="Salcher M."/>
            <person name="Ghai R."/>
            <person name="Kavagutti S V."/>
        </authorList>
    </citation>
    <scope>NUCLEOTIDE SEQUENCE</scope>
</reference>
<organism evidence="1">
    <name type="scientific">freshwater metagenome</name>
    <dbReference type="NCBI Taxonomy" id="449393"/>
    <lineage>
        <taxon>unclassified sequences</taxon>
        <taxon>metagenomes</taxon>
        <taxon>ecological metagenomes</taxon>
    </lineage>
</organism>
<name>A0A6J6NK41_9ZZZZ</name>
<dbReference type="EMBL" id="CAEZXE010000118">
    <property type="protein sequence ID" value="CAB4685084.1"/>
    <property type="molecule type" value="Genomic_DNA"/>
</dbReference>
<dbReference type="AlphaFoldDB" id="A0A6J6NK41"/>
<gene>
    <name evidence="1" type="ORF">UFOPK2350_01268</name>
</gene>
<sequence length="90" mass="10237">MIGKLLTPTFFRTFERQMTQVLGIVFETFREREIRKLRVTKLDFDVAPFGNPECVVAGFGDLVEEPAHFRSGLQIVLIAMKLEAIGIAHE</sequence>
<evidence type="ECO:0000313" key="1">
    <source>
        <dbReference type="EMBL" id="CAB4685084.1"/>
    </source>
</evidence>
<protein>
    <submittedName>
        <fullName evidence="1">Unannotated protein</fullName>
    </submittedName>
</protein>
<proteinExistence type="predicted"/>